<dbReference type="AlphaFoldDB" id="A0A5P8NY28"/>
<dbReference type="InterPro" id="IPR023614">
    <property type="entry name" value="Porin_dom_sf"/>
</dbReference>
<evidence type="ECO:0000313" key="1">
    <source>
        <dbReference type="EMBL" id="QFR48317.1"/>
    </source>
</evidence>
<proteinExistence type="predicted"/>
<dbReference type="OrthoDB" id="9788733at2"/>
<accession>A0A5P8NY28</accession>
<dbReference type="RefSeq" id="WP_152306260.1">
    <property type="nucleotide sequence ID" value="NZ_CP043617.1"/>
</dbReference>
<dbReference type="SUPFAM" id="SSF56935">
    <property type="entry name" value="Porins"/>
    <property type="match status" value="1"/>
</dbReference>
<reference evidence="1 2" key="1">
    <citation type="submission" date="2019-09" db="EMBL/GenBank/DDBJ databases">
        <title>Sulfurimonas gotlandica sp. nov., a chemoautotrophic and psychrotolerant epsilonproteobacterium isolated from a pelagic redoxcline, and an emended description of the genus Sulfurimonas.</title>
        <authorList>
            <person name="Wang S."/>
            <person name="Jiang L."/>
            <person name="Shao S."/>
        </authorList>
    </citation>
    <scope>NUCLEOTIDE SEQUENCE [LARGE SCALE GENOMIC DNA]</scope>
    <source>
        <strain evidence="1 2">GYSZ_1</strain>
    </source>
</reference>
<gene>
    <name evidence="1" type="ORF">FJR48_00685</name>
</gene>
<evidence type="ECO:0008006" key="3">
    <source>
        <dbReference type="Google" id="ProtNLM"/>
    </source>
</evidence>
<name>A0A5P8NY28_9BACT</name>
<organism evidence="1 2">
    <name type="scientific">Sulfurimonas lithotrophica</name>
    <dbReference type="NCBI Taxonomy" id="2590022"/>
    <lineage>
        <taxon>Bacteria</taxon>
        <taxon>Pseudomonadati</taxon>
        <taxon>Campylobacterota</taxon>
        <taxon>Epsilonproteobacteria</taxon>
        <taxon>Campylobacterales</taxon>
        <taxon>Sulfurimonadaceae</taxon>
        <taxon>Sulfurimonas</taxon>
    </lineage>
</organism>
<dbReference type="Proteomes" id="UP000326944">
    <property type="component" value="Chromosome"/>
</dbReference>
<dbReference type="Gene3D" id="2.40.160.10">
    <property type="entry name" value="Porin"/>
    <property type="match status" value="1"/>
</dbReference>
<dbReference type="EMBL" id="CP043617">
    <property type="protein sequence ID" value="QFR48317.1"/>
    <property type="molecule type" value="Genomic_DNA"/>
</dbReference>
<protein>
    <recommendedName>
        <fullName evidence="3">Zinc-regulated TonB-dependent outer membrane receptor</fullName>
    </recommendedName>
</protein>
<sequence length="420" mass="46680">MKKIILSTACAVLAFGMDTIPAEKREFSASKFVPDISLIIDAGYVQRSKKDDEVAHLELDGVAHGLLGSHSHGEHEHSTYNASNGFNLNYAELVLSSSVDPFFEMNGVFHYSEGGVEIEEAYITSTALDYGVRARVGKFNSNFGYLNEQHHHYWDFNDMPLVYESFLGMHGINEKGLQLQYTAPTDLYFMIGIEALQGENEQMFGNSTIGNVEDPIAKGRDGATLYVAYAKTAFDIGNTAFLTGLSYADGISRIDHSADEEPHVFVGDSTLYGFDFTAKHNFDSYSFFKLQTEVLYRDMDGDLIKLDQNLAVVARPKLTKEQAGAYIQAIYAPNRSWAAGVRYDTIFKNDVVANGINSNKKEGLDKYSVMAEYKTSEFARFRLQYNHNNALVNEDGKRVNLDSLIFSANIAIGAHGAHAF</sequence>
<dbReference type="KEGG" id="sulg:FJR48_00685"/>
<keyword evidence="2" id="KW-1185">Reference proteome</keyword>
<evidence type="ECO:0000313" key="2">
    <source>
        <dbReference type="Proteomes" id="UP000326944"/>
    </source>
</evidence>